<sequence length="590" mass="66777">MEGAQRVLVIQDASGEVSSSAIKWALHGLSLKPGDMLTLLGVLHLVNIPLGYKSRIDSSTFGVNQNIVDMVATGKKNEYENHGELKELSKLYEIHKVELKIEVATGPSPKEVALKIAQDLKATWIILDRSFHRTMKKDRKYFLQKLSCGISRMKRNNSIEQLRGPEDSTEANQNERVRNICLSYDEMIPGSLEHQELFSIELLHPRQTEVIQPSQVEALTQSSGGDEVVVEEWQPEVTFKNSICNLCKIRRPHSGWIRHFTFEELQAATDGFSAKNTIYEGGIATACRGNIRNNLKIVVKQHKSPSHQGEMNFKSAVRLLKKARHDNVIMLLGSCTEPSVRLLVYEYACNGSVNHHISKHCPLPLTWTERMKVAMGAARGLDYLHKNNIIHGNMRTSNIALNHDFEPMLGDFGISTENPSDDIDFENGYVAPEYQENRKLSTRTDVYAFGVVLLELITGRNASDKKPGEKGLVKWARPFLKDKRLLEILDPRIDSSFDSEQLYWIGLVTQKCLCNDPKKRLTLDKVASALECITERKPCQVIQDLAAAKSYFYSTFEFNGFRRSPTSSVKSDKMWREKSGSRISYSEMLD</sequence>
<evidence type="ECO:0000256" key="2">
    <source>
        <dbReference type="ARBA" id="ARBA00022741"/>
    </source>
</evidence>
<dbReference type="FunFam" id="3.30.200.20:FF:000604">
    <property type="entry name" value="Proline-rich receptor-like protein kinase PERK8"/>
    <property type="match status" value="1"/>
</dbReference>
<proteinExistence type="predicted"/>
<dbReference type="GO" id="GO:0004674">
    <property type="term" value="F:protein serine/threonine kinase activity"/>
    <property type="evidence" value="ECO:0007669"/>
    <property type="project" value="UniProtKB-KW"/>
</dbReference>
<comment type="caution">
    <text evidence="5">The sequence shown here is derived from an EMBL/GenBank/DDBJ whole genome shotgun (WGS) entry which is preliminary data.</text>
</comment>
<feature type="domain" description="Protein kinase" evidence="4">
    <location>
        <begin position="272"/>
        <end position="533"/>
    </location>
</feature>
<evidence type="ECO:0000256" key="1">
    <source>
        <dbReference type="ARBA" id="ARBA00022527"/>
    </source>
</evidence>
<dbReference type="EMBL" id="JAAWWB010000001">
    <property type="protein sequence ID" value="KAG6792608.1"/>
    <property type="molecule type" value="Genomic_DNA"/>
</dbReference>
<dbReference type="GO" id="GO:0005524">
    <property type="term" value="F:ATP binding"/>
    <property type="evidence" value="ECO:0007669"/>
    <property type="project" value="UniProtKB-KW"/>
</dbReference>
<dbReference type="OrthoDB" id="4062651at2759"/>
<dbReference type="Proteomes" id="UP000886885">
    <property type="component" value="Chromosome 1A"/>
</dbReference>
<evidence type="ECO:0000256" key="3">
    <source>
        <dbReference type="ARBA" id="ARBA00022840"/>
    </source>
</evidence>
<evidence type="ECO:0000313" key="6">
    <source>
        <dbReference type="Proteomes" id="UP000886885"/>
    </source>
</evidence>
<dbReference type="Pfam" id="PF07714">
    <property type="entry name" value="PK_Tyr_Ser-Thr"/>
    <property type="match status" value="1"/>
</dbReference>
<dbReference type="PROSITE" id="PS50011">
    <property type="entry name" value="PROTEIN_KINASE_DOM"/>
    <property type="match status" value="1"/>
</dbReference>
<keyword evidence="1" id="KW-0723">Serine/threonine-protein kinase</keyword>
<keyword evidence="1" id="KW-0808">Transferase</keyword>
<gene>
    <name evidence="5" type="ORF">POTOM_001760</name>
</gene>
<dbReference type="PANTHER" id="PTHR47989:SF8">
    <property type="entry name" value="INACTIVE PROTEIN KINASE SELMODRAFT_444075-LIKE"/>
    <property type="match status" value="1"/>
</dbReference>
<dbReference type="InterPro" id="IPR001245">
    <property type="entry name" value="Ser-Thr/Tyr_kinase_cat_dom"/>
</dbReference>
<dbReference type="PANTHER" id="PTHR47989">
    <property type="entry name" value="OS01G0750732 PROTEIN"/>
    <property type="match status" value="1"/>
</dbReference>
<evidence type="ECO:0000259" key="4">
    <source>
        <dbReference type="PROSITE" id="PS50011"/>
    </source>
</evidence>
<evidence type="ECO:0000313" key="5">
    <source>
        <dbReference type="EMBL" id="KAG6792608.1"/>
    </source>
</evidence>
<protein>
    <recommendedName>
        <fullName evidence="4">Protein kinase domain-containing protein</fullName>
    </recommendedName>
</protein>
<keyword evidence="6" id="KW-1185">Reference proteome</keyword>
<keyword evidence="3" id="KW-0067">ATP-binding</keyword>
<dbReference type="InterPro" id="IPR000719">
    <property type="entry name" value="Prot_kinase_dom"/>
</dbReference>
<name>A0A8X8DIJ5_POPTO</name>
<accession>A0A8X8DIJ5</accession>
<dbReference type="AlphaFoldDB" id="A0A8X8DIJ5"/>
<organism evidence="5 6">
    <name type="scientific">Populus tomentosa</name>
    <name type="common">Chinese white poplar</name>
    <dbReference type="NCBI Taxonomy" id="118781"/>
    <lineage>
        <taxon>Eukaryota</taxon>
        <taxon>Viridiplantae</taxon>
        <taxon>Streptophyta</taxon>
        <taxon>Embryophyta</taxon>
        <taxon>Tracheophyta</taxon>
        <taxon>Spermatophyta</taxon>
        <taxon>Magnoliopsida</taxon>
        <taxon>eudicotyledons</taxon>
        <taxon>Gunneridae</taxon>
        <taxon>Pentapetalae</taxon>
        <taxon>rosids</taxon>
        <taxon>fabids</taxon>
        <taxon>Malpighiales</taxon>
        <taxon>Salicaceae</taxon>
        <taxon>Saliceae</taxon>
        <taxon>Populus</taxon>
    </lineage>
</organism>
<keyword evidence="2" id="KW-0547">Nucleotide-binding</keyword>
<dbReference type="CDD" id="cd00293">
    <property type="entry name" value="USP-like"/>
    <property type="match status" value="1"/>
</dbReference>
<reference evidence="5" key="1">
    <citation type="journal article" date="2020" name="bioRxiv">
        <title>Hybrid origin of Populus tomentosa Carr. identified through genome sequencing and phylogenomic analysis.</title>
        <authorList>
            <person name="An X."/>
            <person name="Gao K."/>
            <person name="Chen Z."/>
            <person name="Li J."/>
            <person name="Yang X."/>
            <person name="Yang X."/>
            <person name="Zhou J."/>
            <person name="Guo T."/>
            <person name="Zhao T."/>
            <person name="Huang S."/>
            <person name="Miao D."/>
            <person name="Khan W.U."/>
            <person name="Rao P."/>
            <person name="Ye M."/>
            <person name="Lei B."/>
            <person name="Liao W."/>
            <person name="Wang J."/>
            <person name="Ji L."/>
            <person name="Li Y."/>
            <person name="Guo B."/>
            <person name="Mustafa N.S."/>
            <person name="Li S."/>
            <person name="Yun Q."/>
            <person name="Keller S.R."/>
            <person name="Mao J."/>
            <person name="Zhang R."/>
            <person name="Strauss S.H."/>
        </authorList>
    </citation>
    <scope>NUCLEOTIDE SEQUENCE</scope>
    <source>
        <strain evidence="5">GM15</strain>
        <tissue evidence="5">Leaf</tissue>
    </source>
</reference>
<keyword evidence="1" id="KW-0418">Kinase</keyword>